<dbReference type="Proteomes" id="UP000175669">
    <property type="component" value="Unassembled WGS sequence"/>
</dbReference>
<feature type="binding site" evidence="9">
    <location>
        <begin position="116"/>
        <end position="117"/>
    </location>
    <ligand>
        <name>pyridoxal 5'-phosphate</name>
        <dbReference type="ChEBI" id="CHEBI:597326"/>
    </ligand>
</feature>
<dbReference type="Gene3D" id="3.40.640.10">
    <property type="entry name" value="Type I PLP-dependent aspartate aminotransferase-like (Major domain)"/>
    <property type="match status" value="1"/>
</dbReference>
<dbReference type="PROSITE" id="PS00599">
    <property type="entry name" value="AA_TRANSFER_CLASS_2"/>
    <property type="match status" value="1"/>
</dbReference>
<evidence type="ECO:0000256" key="2">
    <source>
        <dbReference type="ARBA" id="ARBA00004746"/>
    </source>
</evidence>
<comment type="similarity">
    <text evidence="3 9">Belongs to the class-II pyridoxal-phosphate-dependent aminotransferase family. BioF subfamily.</text>
</comment>
<dbReference type="InterPro" id="IPR022834">
    <property type="entry name" value="AONS_Proteobacteria"/>
</dbReference>
<dbReference type="GO" id="GO:0009102">
    <property type="term" value="P:biotin biosynthetic process"/>
    <property type="evidence" value="ECO:0007669"/>
    <property type="project" value="UniProtKB-UniRule"/>
</dbReference>
<comment type="cofactor">
    <cofactor evidence="1 9 10">
        <name>pyridoxal 5'-phosphate</name>
        <dbReference type="ChEBI" id="CHEBI:597326"/>
    </cofactor>
</comment>
<sequence>MLATDATNPAFMQRLRHRLEQHDRQGLVRNKLLREGPCQPVQRFADDDLISFCSNDYLGLANHPSVIAALQEGASRYGVGSGGSHLVTGHCAAHHALEQALAEHTGRERALLFSTGYMANVGVINALMGQGGVVLQDALNHASLLDGGWLSRARSIRYRHNDMSSLQDLLVQHQHEHCLVVSDGVFSMDGDVAPLPELTALASRYGAGLMVDDAHGFACLGATGRGVIELFPEHGGIVLSQALPVLVGTFGKALGTAGAFVAGDAALIAYLEQFTRSYVFTTAMPPALALATLASLQVSQTESWRRQRLQALITRFRQATSAMALPVLDSHSAVQAVVLGDIDETLAASAVMRDHGLQVSAIRPPTVPRGEARLRITLSAAHSDEQFDLLIRALGAIDEQYRARRARCLDGGGKDGKG</sequence>
<comment type="catalytic activity">
    <reaction evidence="8 9">
        <text>6-carboxyhexanoyl-[ACP] + L-alanine + H(+) = (8S)-8-amino-7-oxononanoate + holo-[ACP] + CO2</text>
        <dbReference type="Rhea" id="RHEA:42288"/>
        <dbReference type="Rhea" id="RHEA-COMP:9685"/>
        <dbReference type="Rhea" id="RHEA-COMP:9955"/>
        <dbReference type="ChEBI" id="CHEBI:15378"/>
        <dbReference type="ChEBI" id="CHEBI:16526"/>
        <dbReference type="ChEBI" id="CHEBI:57972"/>
        <dbReference type="ChEBI" id="CHEBI:64479"/>
        <dbReference type="ChEBI" id="CHEBI:78846"/>
        <dbReference type="ChEBI" id="CHEBI:149468"/>
        <dbReference type="EC" id="2.3.1.47"/>
    </reaction>
</comment>
<keyword evidence="6 9" id="KW-0093">Biotin biosynthesis</keyword>
<feature type="binding site" evidence="9">
    <location>
        <position position="215"/>
    </location>
    <ligand>
        <name>pyridoxal 5'-phosphate</name>
        <dbReference type="ChEBI" id="CHEBI:597326"/>
    </ligand>
</feature>
<dbReference type="GO" id="GO:0030170">
    <property type="term" value="F:pyridoxal phosphate binding"/>
    <property type="evidence" value="ECO:0007669"/>
    <property type="project" value="UniProtKB-UniRule"/>
</dbReference>
<keyword evidence="5 9" id="KW-0808">Transferase</keyword>
<dbReference type="EMBL" id="MASR01000001">
    <property type="protein sequence ID" value="OFE13648.1"/>
    <property type="molecule type" value="Genomic_DNA"/>
</dbReference>
<feature type="domain" description="Aminotransferase class I/classII large" evidence="11">
    <location>
        <begin position="48"/>
        <end position="394"/>
    </location>
</feature>
<evidence type="ECO:0000256" key="1">
    <source>
        <dbReference type="ARBA" id="ARBA00001933"/>
    </source>
</evidence>
<dbReference type="UniPathway" id="UPA00078"/>
<feature type="modified residue" description="N6-(pyridoxal phosphate)lysine" evidence="9 10">
    <location>
        <position position="252"/>
    </location>
</feature>
<feature type="binding site" evidence="9">
    <location>
        <position position="29"/>
    </location>
    <ligand>
        <name>substrate</name>
    </ligand>
</feature>
<proteinExistence type="inferred from homology"/>
<dbReference type="CDD" id="cd06454">
    <property type="entry name" value="KBL_like"/>
    <property type="match status" value="1"/>
</dbReference>
<evidence type="ECO:0000313" key="12">
    <source>
        <dbReference type="EMBL" id="OFE13648.1"/>
    </source>
</evidence>
<feature type="binding site" evidence="9">
    <location>
        <position position="249"/>
    </location>
    <ligand>
        <name>pyridoxal 5'-phosphate</name>
        <dbReference type="ChEBI" id="CHEBI:597326"/>
    </ligand>
</feature>
<dbReference type="STRING" id="1524254.PHACT_11300"/>
<comment type="pathway">
    <text evidence="2 9">Cofactor biosynthesis; biotin biosynthesis.</text>
</comment>
<dbReference type="SUPFAM" id="SSF53383">
    <property type="entry name" value="PLP-dependent transferases"/>
    <property type="match status" value="1"/>
</dbReference>
<reference evidence="13" key="1">
    <citation type="submission" date="2016-07" db="EMBL/GenBank/DDBJ databases">
        <authorList>
            <person name="Florea S."/>
            <person name="Webb J.S."/>
            <person name="Jaromczyk J."/>
            <person name="Schardl C.L."/>
        </authorList>
    </citation>
    <scope>NUCLEOTIDE SEQUENCE [LARGE SCALE GENOMIC DNA]</scope>
    <source>
        <strain evidence="13">KCTC 42131</strain>
    </source>
</reference>
<protein>
    <recommendedName>
        <fullName evidence="9">8-amino-7-oxononanoate synthase</fullName>
        <shortName evidence="9">AONS</shortName>
        <ecNumber evidence="9">2.3.1.47</ecNumber>
    </recommendedName>
    <alternativeName>
        <fullName evidence="9">7-keto-8-amino-pelargonic acid synthase</fullName>
        <shortName evidence="9">7-KAP synthase</shortName>
        <shortName evidence="9">KAPA synthase</shortName>
    </alternativeName>
    <alternativeName>
        <fullName evidence="9">8-amino-7-ketopelargonate synthase</fullName>
    </alternativeName>
</protein>
<evidence type="ECO:0000256" key="10">
    <source>
        <dbReference type="PIRSR" id="PIRSR604723-51"/>
    </source>
</evidence>
<dbReference type="Pfam" id="PF00155">
    <property type="entry name" value="Aminotran_1_2"/>
    <property type="match status" value="1"/>
</dbReference>
<comment type="function">
    <text evidence="9">Catalyzes the decarboxylative condensation of pimeloyl-[acyl-carrier protein] and L-alanine to produce 8-amino-7-oxononanoate (AON), [acyl-carrier protein], and carbon dioxide.</text>
</comment>
<dbReference type="HAMAP" id="MF_01693">
    <property type="entry name" value="BioF_aminotrans_2"/>
    <property type="match status" value="1"/>
</dbReference>
<dbReference type="PANTHER" id="PTHR13693">
    <property type="entry name" value="CLASS II AMINOTRANSFERASE/8-AMINO-7-OXONONANOATE SYNTHASE"/>
    <property type="match status" value="1"/>
</dbReference>
<evidence type="ECO:0000313" key="13">
    <source>
        <dbReference type="Proteomes" id="UP000175669"/>
    </source>
</evidence>
<keyword evidence="13" id="KW-1185">Reference proteome</keyword>
<feature type="binding site" evidence="9">
    <location>
        <position position="187"/>
    </location>
    <ligand>
        <name>pyridoxal 5'-phosphate</name>
        <dbReference type="ChEBI" id="CHEBI:597326"/>
    </ligand>
</feature>
<name>A0A1E8CMI7_9GAMM</name>
<evidence type="ECO:0000256" key="6">
    <source>
        <dbReference type="ARBA" id="ARBA00022756"/>
    </source>
</evidence>
<dbReference type="InterPro" id="IPR004723">
    <property type="entry name" value="AONS_Archaea/Proteobacteria"/>
</dbReference>
<evidence type="ECO:0000256" key="3">
    <source>
        <dbReference type="ARBA" id="ARBA00010008"/>
    </source>
</evidence>
<accession>A0A1E8CMI7</accession>
<feature type="binding site" evidence="9">
    <location>
        <position position="366"/>
    </location>
    <ligand>
        <name>substrate</name>
    </ligand>
</feature>
<dbReference type="EC" id="2.3.1.47" evidence="9"/>
<dbReference type="NCBIfam" id="TIGR00858">
    <property type="entry name" value="bioF"/>
    <property type="match status" value="1"/>
</dbReference>
<dbReference type="InterPro" id="IPR050087">
    <property type="entry name" value="AON_synthase_class-II"/>
</dbReference>
<dbReference type="InterPro" id="IPR015421">
    <property type="entry name" value="PyrdxlP-dep_Trfase_major"/>
</dbReference>
<dbReference type="AlphaFoldDB" id="A0A1E8CMI7"/>
<evidence type="ECO:0000256" key="4">
    <source>
        <dbReference type="ARBA" id="ARBA00011738"/>
    </source>
</evidence>
<dbReference type="RefSeq" id="WP_070117865.1">
    <property type="nucleotide sequence ID" value="NZ_MASR01000001.1"/>
</dbReference>
<dbReference type="PANTHER" id="PTHR13693:SF100">
    <property type="entry name" value="8-AMINO-7-OXONONANOATE SYNTHASE"/>
    <property type="match status" value="1"/>
</dbReference>
<comment type="subunit">
    <text evidence="4 9">Homodimer.</text>
</comment>
<evidence type="ECO:0000256" key="8">
    <source>
        <dbReference type="ARBA" id="ARBA00047715"/>
    </source>
</evidence>
<dbReference type="Gene3D" id="3.90.1150.10">
    <property type="entry name" value="Aspartate Aminotransferase, domain 1"/>
    <property type="match status" value="1"/>
</dbReference>
<evidence type="ECO:0000256" key="9">
    <source>
        <dbReference type="HAMAP-Rule" id="MF_01693"/>
    </source>
</evidence>
<dbReference type="GO" id="GO:0008710">
    <property type="term" value="F:8-amino-7-oxononanoate synthase activity"/>
    <property type="evidence" value="ECO:0007669"/>
    <property type="project" value="UniProtKB-UniRule"/>
</dbReference>
<feature type="binding site" evidence="9">
    <location>
        <position position="141"/>
    </location>
    <ligand>
        <name>substrate</name>
    </ligand>
</feature>
<keyword evidence="7 9" id="KW-0663">Pyridoxal phosphate</keyword>
<comment type="caution">
    <text evidence="12">The sequence shown here is derived from an EMBL/GenBank/DDBJ whole genome shotgun (WGS) entry which is preliminary data.</text>
</comment>
<evidence type="ECO:0000256" key="7">
    <source>
        <dbReference type="ARBA" id="ARBA00022898"/>
    </source>
</evidence>
<dbReference type="InterPro" id="IPR015422">
    <property type="entry name" value="PyrdxlP-dep_Trfase_small"/>
</dbReference>
<dbReference type="InterPro" id="IPR004839">
    <property type="entry name" value="Aminotransferase_I/II_large"/>
</dbReference>
<dbReference type="InterPro" id="IPR015424">
    <property type="entry name" value="PyrdxlP-dep_Trfase"/>
</dbReference>
<gene>
    <name evidence="9" type="primary">bioF</name>
    <name evidence="12" type="ORF">PHACT_11300</name>
</gene>
<organism evidence="12 13">
    <name type="scientific">Pseudohongiella acticola</name>
    <dbReference type="NCBI Taxonomy" id="1524254"/>
    <lineage>
        <taxon>Bacteria</taxon>
        <taxon>Pseudomonadati</taxon>
        <taxon>Pseudomonadota</taxon>
        <taxon>Gammaproteobacteria</taxon>
        <taxon>Pseudomonadales</taxon>
        <taxon>Pseudohongiellaceae</taxon>
        <taxon>Pseudohongiella</taxon>
    </lineage>
</organism>
<dbReference type="InterPro" id="IPR001917">
    <property type="entry name" value="Aminotrans_II_pyridoxalP_BS"/>
</dbReference>
<evidence type="ECO:0000259" key="11">
    <source>
        <dbReference type="Pfam" id="PF00155"/>
    </source>
</evidence>
<evidence type="ECO:0000256" key="5">
    <source>
        <dbReference type="ARBA" id="ARBA00022679"/>
    </source>
</evidence>